<dbReference type="PROSITE" id="PS50983">
    <property type="entry name" value="FE_B12_PBP"/>
    <property type="match status" value="1"/>
</dbReference>
<dbReference type="PANTHER" id="PTHR30535">
    <property type="entry name" value="VITAMIN B12-BINDING PROTEIN"/>
    <property type="match status" value="1"/>
</dbReference>
<dbReference type="AlphaFoldDB" id="A0A5B0DPY6"/>
<feature type="chain" id="PRO_5022902153" evidence="1">
    <location>
        <begin position="23"/>
        <end position="308"/>
    </location>
</feature>
<dbReference type="PANTHER" id="PTHR30535:SF4">
    <property type="entry name" value="HEMIN-BINDING PERIPLASMIC PROTEIN HMUT"/>
    <property type="match status" value="1"/>
</dbReference>
<evidence type="ECO:0000313" key="3">
    <source>
        <dbReference type="EMBL" id="KAA0968473.1"/>
    </source>
</evidence>
<feature type="domain" description="Fe/B12 periplasmic-binding" evidence="2">
    <location>
        <begin position="40"/>
        <end position="292"/>
    </location>
</feature>
<proteinExistence type="predicted"/>
<name>A0A5B0DPY6_9HYPH</name>
<dbReference type="EMBL" id="VTWH01000005">
    <property type="protein sequence ID" value="KAA0968473.1"/>
    <property type="molecule type" value="Genomic_DNA"/>
</dbReference>
<dbReference type="SUPFAM" id="SSF53807">
    <property type="entry name" value="Helical backbone' metal receptor"/>
    <property type="match status" value="1"/>
</dbReference>
<dbReference type="Gene3D" id="3.40.50.1980">
    <property type="entry name" value="Nitrogenase molybdenum iron protein domain"/>
    <property type="match status" value="2"/>
</dbReference>
<dbReference type="Pfam" id="PF01497">
    <property type="entry name" value="Peripla_BP_2"/>
    <property type="match status" value="1"/>
</dbReference>
<gene>
    <name evidence="3" type="ORF">FPY71_16400</name>
</gene>
<keyword evidence="1" id="KW-0732">Signal</keyword>
<dbReference type="InterPro" id="IPR050902">
    <property type="entry name" value="ABC_Transporter_SBP"/>
</dbReference>
<keyword evidence="4" id="KW-1185">Reference proteome</keyword>
<evidence type="ECO:0000256" key="1">
    <source>
        <dbReference type="SAM" id="SignalP"/>
    </source>
</evidence>
<reference evidence="3 4" key="1">
    <citation type="submission" date="2019-08" db="EMBL/GenBank/DDBJ databases">
        <title>Aureimonas fodiniaquatilis sp. nov., isolated from a coal mine wastewater.</title>
        <authorList>
            <person name="Kim W."/>
        </authorList>
    </citation>
    <scope>NUCLEOTIDE SEQUENCE [LARGE SCALE GENOMIC DNA]</scope>
    <source>
        <strain evidence="3 4">CAU 1482</strain>
    </source>
</reference>
<organism evidence="3 4">
    <name type="scientific">Aureimonas fodinaquatilis</name>
    <dbReference type="NCBI Taxonomy" id="2565783"/>
    <lineage>
        <taxon>Bacteria</taxon>
        <taxon>Pseudomonadati</taxon>
        <taxon>Pseudomonadota</taxon>
        <taxon>Alphaproteobacteria</taxon>
        <taxon>Hyphomicrobiales</taxon>
        <taxon>Aurantimonadaceae</taxon>
        <taxon>Aureimonas</taxon>
    </lineage>
</organism>
<protein>
    <submittedName>
        <fullName evidence="3">ABC transporter substrate-binding protein</fullName>
    </submittedName>
</protein>
<accession>A0A5B0DPY6</accession>
<comment type="caution">
    <text evidence="3">The sequence shown here is derived from an EMBL/GenBank/DDBJ whole genome shotgun (WGS) entry which is preliminary data.</text>
</comment>
<evidence type="ECO:0000259" key="2">
    <source>
        <dbReference type="PROSITE" id="PS50983"/>
    </source>
</evidence>
<sequence length="308" mass="31765">MRHNPVSLLCMAWLVLAGPAAAVDVQDAHDRAVSVTDASRIVSIGGPVTEILYALGVGDNVIARDTTSVFPAQALEKPDVGYMRALSAEGVLSLEPTLVLAVDGSGPQDVIEQLEGAQVAFVNIPDSPSPQGVADKIRAVALAVGKVAEGEQLAQAVLADFAALDEALSNVDKPARAIFVLGITSGSPMIGGTGTSADGVLKLARAENVLSDMNGFKPGSPEAILTAQPDVVVTMNSQAHGLTKLSENPVFAATPAGQNERVIGMDGSYLLGFGPRAAHAVRDLAASLYPDINIPQLPDRPWVGPIAE</sequence>
<dbReference type="OrthoDB" id="9797736at2"/>
<evidence type="ECO:0000313" key="4">
    <source>
        <dbReference type="Proteomes" id="UP000324738"/>
    </source>
</evidence>
<dbReference type="Proteomes" id="UP000324738">
    <property type="component" value="Unassembled WGS sequence"/>
</dbReference>
<feature type="signal peptide" evidence="1">
    <location>
        <begin position="1"/>
        <end position="22"/>
    </location>
</feature>
<dbReference type="RefSeq" id="WP_149301421.1">
    <property type="nucleotide sequence ID" value="NZ_VTWH01000005.1"/>
</dbReference>
<dbReference type="InterPro" id="IPR002491">
    <property type="entry name" value="ABC_transptr_periplasmic_BD"/>
</dbReference>